<dbReference type="PROSITE" id="PS50184">
    <property type="entry name" value="VWFC_2"/>
    <property type="match status" value="1"/>
</dbReference>
<sequence length="637" mass="70694">MEGVRRQPYWLLILVTLTTRSSWLVSASNEVLPGRVRPVTRDCEEAWECCRFPTTSQEYNNCCLGHGCCPSCVGVSKGCWYNSMIHMWGSVVSTLPEVCLNLVCAATLTPIPPYLTANLVLVPWDPQLCQGKPCNVGPNQLRCVDHTGLERNVGDVWSPDRCHRCRCVEGNRVECQEVPVRCPVRPHPSCVEVPAPCCPNWNCTSQSGCTDENGSHRDLYSAWQVDECTWHVCTQTGVQKQTITCPPKPSFNCRAIDVKGECCPQWQCGLDCSVVSCPADPPGNDCQPVHDPLSCCPSWNCSLDVTHITKLDNYRFFTPASGCYDDDGVYHELHSSWQPDPCTTIVCSEAGLKTIKIPCLPPPHQNCQAQTKPGQCCPTWNCGDDCSVLCPPPPHSSCTPYKPPLACCNEWNCSGCVDAKGNLHPLYSQWQAGPCMQQVCLPDGIVNMTIECPSPPHHNCQPKPRPGHCCPEWKCKTALQCRAFSTLLVGTVNQYTTPCPAAPHTTAVGYKNGTEGRMWQQKKEKVGATCHKSILEADGVEEELFLTAILNLSWQWLLRRRCVSRAAHVLATRFLHHCVLYRDWVEEDVCKVSTSTPPQLPVKDQPRGLLSCLGMRTAVECYVRDLPTHPVHLINNP</sequence>
<evidence type="ECO:0000313" key="4">
    <source>
        <dbReference type="Proteomes" id="UP001292094"/>
    </source>
</evidence>
<dbReference type="EMBL" id="JAWZYT010004079">
    <property type="protein sequence ID" value="KAK4295425.1"/>
    <property type="molecule type" value="Genomic_DNA"/>
</dbReference>
<name>A0AAE1NSK0_9EUCA</name>
<organism evidence="3 4">
    <name type="scientific">Petrolisthes manimaculis</name>
    <dbReference type="NCBI Taxonomy" id="1843537"/>
    <lineage>
        <taxon>Eukaryota</taxon>
        <taxon>Metazoa</taxon>
        <taxon>Ecdysozoa</taxon>
        <taxon>Arthropoda</taxon>
        <taxon>Crustacea</taxon>
        <taxon>Multicrustacea</taxon>
        <taxon>Malacostraca</taxon>
        <taxon>Eumalacostraca</taxon>
        <taxon>Eucarida</taxon>
        <taxon>Decapoda</taxon>
        <taxon>Pleocyemata</taxon>
        <taxon>Anomura</taxon>
        <taxon>Galatheoidea</taxon>
        <taxon>Porcellanidae</taxon>
        <taxon>Petrolisthes</taxon>
    </lineage>
</organism>
<keyword evidence="1" id="KW-0732">Signal</keyword>
<feature type="domain" description="VWFC" evidence="2">
    <location>
        <begin position="141"/>
        <end position="204"/>
    </location>
</feature>
<dbReference type="AlphaFoldDB" id="A0AAE1NSK0"/>
<dbReference type="Proteomes" id="UP001292094">
    <property type="component" value="Unassembled WGS sequence"/>
</dbReference>
<evidence type="ECO:0000256" key="1">
    <source>
        <dbReference type="SAM" id="SignalP"/>
    </source>
</evidence>
<protein>
    <recommendedName>
        <fullName evidence="2">VWFC domain-containing protein</fullName>
    </recommendedName>
</protein>
<gene>
    <name evidence="3" type="ORF">Pmani_032015</name>
</gene>
<keyword evidence="4" id="KW-1185">Reference proteome</keyword>
<feature type="signal peptide" evidence="1">
    <location>
        <begin position="1"/>
        <end position="27"/>
    </location>
</feature>
<feature type="chain" id="PRO_5042130858" description="VWFC domain-containing protein" evidence="1">
    <location>
        <begin position="28"/>
        <end position="637"/>
    </location>
</feature>
<evidence type="ECO:0000259" key="2">
    <source>
        <dbReference type="PROSITE" id="PS50184"/>
    </source>
</evidence>
<reference evidence="3" key="1">
    <citation type="submission" date="2023-11" db="EMBL/GenBank/DDBJ databases">
        <title>Genome assemblies of two species of porcelain crab, Petrolisthes cinctipes and Petrolisthes manimaculis (Anomura: Porcellanidae).</title>
        <authorList>
            <person name="Angst P."/>
        </authorList>
    </citation>
    <scope>NUCLEOTIDE SEQUENCE</scope>
    <source>
        <strain evidence="3">PB745_02</strain>
        <tissue evidence="3">Gill</tissue>
    </source>
</reference>
<dbReference type="SUPFAM" id="SSF57603">
    <property type="entry name" value="FnI-like domain"/>
    <property type="match status" value="1"/>
</dbReference>
<accession>A0AAE1NSK0</accession>
<dbReference type="Gene3D" id="2.10.70.10">
    <property type="entry name" value="Complement Module, domain 1"/>
    <property type="match status" value="2"/>
</dbReference>
<dbReference type="InterPro" id="IPR001007">
    <property type="entry name" value="VWF_dom"/>
</dbReference>
<evidence type="ECO:0000313" key="3">
    <source>
        <dbReference type="EMBL" id="KAK4295425.1"/>
    </source>
</evidence>
<proteinExistence type="predicted"/>
<comment type="caution">
    <text evidence="3">The sequence shown here is derived from an EMBL/GenBank/DDBJ whole genome shotgun (WGS) entry which is preliminary data.</text>
</comment>
<dbReference type="SMART" id="SM00214">
    <property type="entry name" value="VWC"/>
    <property type="match status" value="4"/>
</dbReference>